<proteinExistence type="predicted"/>
<evidence type="ECO:0000313" key="2">
    <source>
        <dbReference type="EMBL" id="MDJ1505773.1"/>
    </source>
</evidence>
<dbReference type="Pfam" id="PF13970">
    <property type="entry name" value="DUF4221"/>
    <property type="match status" value="1"/>
</dbReference>
<evidence type="ECO:0000313" key="3">
    <source>
        <dbReference type="Proteomes" id="UP001232063"/>
    </source>
</evidence>
<name>A0AAE3UJV1_9BACT</name>
<dbReference type="Proteomes" id="UP001232063">
    <property type="component" value="Unassembled WGS sequence"/>
</dbReference>
<dbReference type="EMBL" id="JASJOU010000018">
    <property type="protein sequence ID" value="MDJ1505773.1"/>
    <property type="molecule type" value="Genomic_DNA"/>
</dbReference>
<keyword evidence="3" id="KW-1185">Reference proteome</keyword>
<reference evidence="2" key="1">
    <citation type="submission" date="2023-05" db="EMBL/GenBank/DDBJ databases">
        <authorList>
            <person name="Zhang X."/>
        </authorList>
    </citation>
    <scope>NUCLEOTIDE SEQUENCE</scope>
    <source>
        <strain evidence="2">BD1B2-1</strain>
    </source>
</reference>
<keyword evidence="1" id="KW-1133">Transmembrane helix</keyword>
<dbReference type="SUPFAM" id="SSF50969">
    <property type="entry name" value="YVTN repeat-like/Quinoprotein amine dehydrogenase"/>
    <property type="match status" value="1"/>
</dbReference>
<dbReference type="AlphaFoldDB" id="A0AAE3UJV1"/>
<dbReference type="RefSeq" id="WP_314518176.1">
    <property type="nucleotide sequence ID" value="NZ_JASJOU010000018.1"/>
</dbReference>
<comment type="caution">
    <text evidence="2">The sequence shown here is derived from an EMBL/GenBank/DDBJ whole genome shotgun (WGS) entry which is preliminary data.</text>
</comment>
<sequence>MNRLLKSFIFTLSGVCLLSAVIYWYGVKAEPILVLAPAVNVTDSVTLTIAQSRIWKLDSLTVPEAIDYYQVFHSHISGKKYLTFLNRENRMIYYYDLAGGNLIKVLSLEQFGFKKGDRIQGYSILNEDSVFVYDYKSSTLSLISILKGKLMSRDMVDKVNLGQQSVWPSPFTNRPILWDKTKSELYLAGNFSNEGGMFGSDKVRNNIVRFNYQSGTVDRLVHYPTFYWGGNWGGGGGLRQIFYDQNSEKSLLIISFMADPFLTAYNTQNGQIEKHYAASRYIPHIKSMDYSPIYYEFLDKLTKIEYYFKTPCYTSVIFDPYRHVYYRFAELAAKQFDRSQPLYSHKQKSIIILNRHFDKIGEILLPQSNYDANNFFVDRDGLYLLKKLETDNHLVFQRFELRALKQPKTISKTQI</sequence>
<dbReference type="InterPro" id="IPR011044">
    <property type="entry name" value="Quino_amine_DH_bsu"/>
</dbReference>
<dbReference type="InterPro" id="IPR025316">
    <property type="entry name" value="DUF4221"/>
</dbReference>
<feature type="transmembrane region" description="Helical" evidence="1">
    <location>
        <begin position="7"/>
        <end position="26"/>
    </location>
</feature>
<organism evidence="2 3">
    <name type="scientific">Xanthocytophaga agilis</name>
    <dbReference type="NCBI Taxonomy" id="3048010"/>
    <lineage>
        <taxon>Bacteria</taxon>
        <taxon>Pseudomonadati</taxon>
        <taxon>Bacteroidota</taxon>
        <taxon>Cytophagia</taxon>
        <taxon>Cytophagales</taxon>
        <taxon>Rhodocytophagaceae</taxon>
        <taxon>Xanthocytophaga</taxon>
    </lineage>
</organism>
<keyword evidence="1" id="KW-0472">Membrane</keyword>
<protein>
    <submittedName>
        <fullName evidence="2">DUF4221 family protein</fullName>
    </submittedName>
</protein>
<gene>
    <name evidence="2" type="ORF">QNI22_34270</name>
</gene>
<accession>A0AAE3UJV1</accession>
<keyword evidence="1" id="KW-0812">Transmembrane</keyword>
<evidence type="ECO:0000256" key="1">
    <source>
        <dbReference type="SAM" id="Phobius"/>
    </source>
</evidence>